<proteinExistence type="predicted"/>
<protein>
    <recommendedName>
        <fullName evidence="2">Porin</fullName>
    </recommendedName>
</protein>
<gene>
    <name evidence="1" type="ORF">EVA_16270</name>
</gene>
<accession>J9C715</accession>
<evidence type="ECO:0000313" key="1">
    <source>
        <dbReference type="EMBL" id="EJW95620.1"/>
    </source>
</evidence>
<comment type="caution">
    <text evidence="1">The sequence shown here is derived from an EMBL/GenBank/DDBJ whole genome shotgun (WGS) entry which is preliminary data.</text>
</comment>
<dbReference type="InterPro" id="IPR010870">
    <property type="entry name" value="Porin_O/P"/>
</dbReference>
<name>J9C715_9ZZZZ</name>
<reference evidence="1" key="1">
    <citation type="journal article" date="2012" name="PLoS ONE">
        <title>Gene sets for utilization of primary and secondary nutrition supplies in the distal gut of endangered iberian lynx.</title>
        <authorList>
            <person name="Alcaide M."/>
            <person name="Messina E."/>
            <person name="Richter M."/>
            <person name="Bargiela R."/>
            <person name="Peplies J."/>
            <person name="Huws S.A."/>
            <person name="Newbold C.J."/>
            <person name="Golyshin P.N."/>
            <person name="Simon M.A."/>
            <person name="Lopez G."/>
            <person name="Yakimov M.M."/>
            <person name="Ferrer M."/>
        </authorList>
    </citation>
    <scope>NUCLEOTIDE SEQUENCE</scope>
</reference>
<dbReference type="Pfam" id="PF07396">
    <property type="entry name" value="Porin_O_P"/>
    <property type="match status" value="1"/>
</dbReference>
<evidence type="ECO:0008006" key="2">
    <source>
        <dbReference type="Google" id="ProtNLM"/>
    </source>
</evidence>
<dbReference type="AlphaFoldDB" id="J9C715"/>
<sequence>MKKIVCTCLFVSLMGLVSAQETKWLNLQGEVRVDYQREYLNGDAVKSNSGFKGKYVNIQLNGSITDAFSYSYRQRLNQAHKDKSFFDATDWAYLTYQPNARWSISAGKQVVCIGGYEYDRAPIDLYFTSEFWNHIPCYRLGVSVAYSTINGCNTFQVQVNESPFDLKDEDMYGFNLIWNGSYDWFHTLYSVNAFEYLPGKFIYYLSLGNELKFRKLTWQMDFMNRATNQHAFFFQDCSLVSEWSYFVGQHVNLFAKVMYDVNHSGKQGDYCVYSGTELTRVGGGVEFYPLAHGKRDIRLHANFCYSWGKNSNPSGVMLPKQSIIDLGLTWKVDILSFTRKSTAL</sequence>
<dbReference type="EMBL" id="AMCI01005709">
    <property type="protein sequence ID" value="EJW95620.1"/>
    <property type="molecule type" value="Genomic_DNA"/>
</dbReference>
<dbReference type="SUPFAM" id="SSF56935">
    <property type="entry name" value="Porins"/>
    <property type="match status" value="1"/>
</dbReference>
<organism evidence="1">
    <name type="scientific">gut metagenome</name>
    <dbReference type="NCBI Taxonomy" id="749906"/>
    <lineage>
        <taxon>unclassified sequences</taxon>
        <taxon>metagenomes</taxon>
        <taxon>organismal metagenomes</taxon>
    </lineage>
</organism>